<evidence type="ECO:0000313" key="4">
    <source>
        <dbReference type="Proteomes" id="UP001177769"/>
    </source>
</evidence>
<dbReference type="AlphaFoldDB" id="A0AA95N8L0"/>
<dbReference type="Pfam" id="PF09350">
    <property type="entry name" value="DJC28_CD"/>
    <property type="match status" value="1"/>
</dbReference>
<protein>
    <submittedName>
        <fullName evidence="3">DUF1992 domain-containing protein</fullName>
    </submittedName>
</protein>
<keyword evidence="4" id="KW-1185">Reference proteome</keyword>
<evidence type="ECO:0000256" key="1">
    <source>
        <dbReference type="SAM" id="MobiDB-lite"/>
    </source>
</evidence>
<dbReference type="EMBL" id="CP116346">
    <property type="protein sequence ID" value="WIT10590.1"/>
    <property type="molecule type" value="Genomic_DNA"/>
</dbReference>
<name>A0AA95N8L0_9BURK</name>
<feature type="domain" description="DnaJ homologue subfamily C member 28 conserved" evidence="2">
    <location>
        <begin position="8"/>
        <end position="70"/>
    </location>
</feature>
<evidence type="ECO:0000259" key="2">
    <source>
        <dbReference type="Pfam" id="PF09350"/>
    </source>
</evidence>
<feature type="compositionally biased region" description="Basic and acidic residues" evidence="1">
    <location>
        <begin position="12"/>
        <end position="30"/>
    </location>
</feature>
<organism evidence="3 4">
    <name type="scientific">Paucibacter sediminis</name>
    <dbReference type="NCBI Taxonomy" id="3019553"/>
    <lineage>
        <taxon>Bacteria</taxon>
        <taxon>Pseudomonadati</taxon>
        <taxon>Pseudomonadota</taxon>
        <taxon>Betaproteobacteria</taxon>
        <taxon>Burkholderiales</taxon>
        <taxon>Sphaerotilaceae</taxon>
        <taxon>Roseateles</taxon>
    </lineage>
</organism>
<dbReference type="KEGG" id="pais:PFX98_16940"/>
<dbReference type="Proteomes" id="UP001177769">
    <property type="component" value="Chromosome"/>
</dbReference>
<gene>
    <name evidence="3" type="ORF">PFX98_16940</name>
</gene>
<proteinExistence type="predicted"/>
<reference evidence="3" key="1">
    <citation type="submission" date="2023-01" db="EMBL/GenBank/DDBJ databases">
        <title>Whole genome sequence of Paucibacter sp. S2-9 isolated from pond sediment.</title>
        <authorList>
            <person name="Jung J.Y."/>
        </authorList>
    </citation>
    <scope>NUCLEOTIDE SEQUENCE</scope>
    <source>
        <strain evidence="3">S2-9</strain>
    </source>
</reference>
<accession>A0AA95N8L0</accession>
<dbReference type="RefSeq" id="WP_285231663.1">
    <property type="nucleotide sequence ID" value="NZ_CP116346.1"/>
</dbReference>
<evidence type="ECO:0000313" key="3">
    <source>
        <dbReference type="EMBL" id="WIT10590.1"/>
    </source>
</evidence>
<sequence>MQDDEIARHLEQARKSGELRQAEHFGKPLDEDAGYLATPDGLRMPFKILKNAGFVPPEVERMRERAALAAGLQACADPLERQALQQRLSELEQAIALRLESLRRNATL</sequence>
<dbReference type="InterPro" id="IPR018961">
    <property type="entry name" value="DnaJ_homolog_subfam-C_membr-28"/>
</dbReference>
<feature type="region of interest" description="Disordered" evidence="1">
    <location>
        <begin position="12"/>
        <end position="34"/>
    </location>
</feature>